<dbReference type="EMBL" id="JAMSKV010000012">
    <property type="protein sequence ID" value="MCQ8279352.1"/>
    <property type="molecule type" value="Genomic_DNA"/>
</dbReference>
<dbReference type="PANTHER" id="PTHR30055">
    <property type="entry name" value="HTH-TYPE TRANSCRIPTIONAL REGULATOR RUTR"/>
    <property type="match status" value="1"/>
</dbReference>
<organism evidence="4 5">
    <name type="scientific">Endosaccharibacter trunci</name>
    <dbReference type="NCBI Taxonomy" id="2812733"/>
    <lineage>
        <taxon>Bacteria</taxon>
        <taxon>Pseudomonadati</taxon>
        <taxon>Pseudomonadota</taxon>
        <taxon>Alphaproteobacteria</taxon>
        <taxon>Acetobacterales</taxon>
        <taxon>Acetobacteraceae</taxon>
        <taxon>Endosaccharibacter</taxon>
    </lineage>
</organism>
<dbReference type="InterPro" id="IPR023772">
    <property type="entry name" value="DNA-bd_HTH_TetR-type_CS"/>
</dbReference>
<dbReference type="RefSeq" id="WP_422864843.1">
    <property type="nucleotide sequence ID" value="NZ_JAMSKV010000012.1"/>
</dbReference>
<evidence type="ECO:0000259" key="3">
    <source>
        <dbReference type="PROSITE" id="PS50977"/>
    </source>
</evidence>
<dbReference type="Proteomes" id="UP001524587">
    <property type="component" value="Unassembled WGS sequence"/>
</dbReference>
<dbReference type="InterPro" id="IPR039536">
    <property type="entry name" value="TetR_C_Proteobacteria"/>
</dbReference>
<dbReference type="PANTHER" id="PTHR30055:SF146">
    <property type="entry name" value="HTH-TYPE TRANSCRIPTIONAL DUAL REGULATOR CECR"/>
    <property type="match status" value="1"/>
</dbReference>
<dbReference type="InterPro" id="IPR009057">
    <property type="entry name" value="Homeodomain-like_sf"/>
</dbReference>
<keyword evidence="1 2" id="KW-0238">DNA-binding</keyword>
<proteinExistence type="predicted"/>
<dbReference type="InterPro" id="IPR036271">
    <property type="entry name" value="Tet_transcr_reg_TetR-rel_C_sf"/>
</dbReference>
<evidence type="ECO:0000313" key="5">
    <source>
        <dbReference type="Proteomes" id="UP001524587"/>
    </source>
</evidence>
<evidence type="ECO:0000313" key="4">
    <source>
        <dbReference type="EMBL" id="MCQ8279352.1"/>
    </source>
</evidence>
<dbReference type="SUPFAM" id="SSF46689">
    <property type="entry name" value="Homeodomain-like"/>
    <property type="match status" value="1"/>
</dbReference>
<sequence>MSVLEDNSSQKRRQILAGAAVVFTDDGYEGASMSRIASEANVSKGTLYNYFESKSALFAAFVSQKADDEFPRLFAPISSEGSMEEVLREIAAGMIRLIISPGSLLLYRIVIAESGKFPHLAEIFWEGGPQATLNRMAEWLRQRMEAGLLRRDDPLFAAGQFFALCQTPTCMRWRLRIGDEPTREEQGRIAQGAVRVFLDSYAVRRGNDGTPT</sequence>
<dbReference type="PROSITE" id="PS01081">
    <property type="entry name" value="HTH_TETR_1"/>
    <property type="match status" value="1"/>
</dbReference>
<feature type="DNA-binding region" description="H-T-H motif" evidence="2">
    <location>
        <begin position="32"/>
        <end position="51"/>
    </location>
</feature>
<gene>
    <name evidence="4" type="ORF">NFI95_12960</name>
</gene>
<dbReference type="Pfam" id="PF14246">
    <property type="entry name" value="TetR_C_7"/>
    <property type="match status" value="1"/>
</dbReference>
<protein>
    <submittedName>
        <fullName evidence="4">TetR/AcrR family transcriptional regulator</fullName>
    </submittedName>
</protein>
<evidence type="ECO:0000256" key="2">
    <source>
        <dbReference type="PROSITE-ProRule" id="PRU00335"/>
    </source>
</evidence>
<dbReference type="SUPFAM" id="SSF48498">
    <property type="entry name" value="Tetracyclin repressor-like, C-terminal domain"/>
    <property type="match status" value="1"/>
</dbReference>
<dbReference type="Pfam" id="PF00440">
    <property type="entry name" value="TetR_N"/>
    <property type="match status" value="1"/>
</dbReference>
<dbReference type="InterPro" id="IPR050109">
    <property type="entry name" value="HTH-type_TetR-like_transc_reg"/>
</dbReference>
<feature type="domain" description="HTH tetR-type" evidence="3">
    <location>
        <begin position="9"/>
        <end position="69"/>
    </location>
</feature>
<comment type="caution">
    <text evidence="4">The sequence shown here is derived from an EMBL/GenBank/DDBJ whole genome shotgun (WGS) entry which is preliminary data.</text>
</comment>
<dbReference type="InterPro" id="IPR001647">
    <property type="entry name" value="HTH_TetR"/>
</dbReference>
<dbReference type="PRINTS" id="PR00455">
    <property type="entry name" value="HTHTETR"/>
</dbReference>
<accession>A0ABT1W8Y2</accession>
<dbReference type="Gene3D" id="1.10.357.10">
    <property type="entry name" value="Tetracycline Repressor, domain 2"/>
    <property type="match status" value="1"/>
</dbReference>
<dbReference type="PROSITE" id="PS50977">
    <property type="entry name" value="HTH_TETR_2"/>
    <property type="match status" value="1"/>
</dbReference>
<reference evidence="4 5" key="1">
    <citation type="submission" date="2022-06" db="EMBL/GenBank/DDBJ databases">
        <title>Endosaccharibacter gen. nov., sp. nov., endophytic bacteria isolated from sugarcane.</title>
        <authorList>
            <person name="Pitiwittayakul N."/>
            <person name="Yukphan P."/>
            <person name="Charoenyingcharoen P."/>
            <person name="Tanasupawat S."/>
        </authorList>
    </citation>
    <scope>NUCLEOTIDE SEQUENCE [LARGE SCALE GENOMIC DNA]</scope>
    <source>
        <strain evidence="4 5">KSS8</strain>
    </source>
</reference>
<dbReference type="Gene3D" id="1.10.10.60">
    <property type="entry name" value="Homeodomain-like"/>
    <property type="match status" value="1"/>
</dbReference>
<name>A0ABT1W8Y2_9PROT</name>
<evidence type="ECO:0000256" key="1">
    <source>
        <dbReference type="ARBA" id="ARBA00023125"/>
    </source>
</evidence>
<keyword evidence="5" id="KW-1185">Reference proteome</keyword>